<dbReference type="AlphaFoldDB" id="A0A1I4AJX0"/>
<organism evidence="2 3">
    <name type="scientific">Rhodanobacter glycinis</name>
    <dbReference type="NCBI Taxonomy" id="582702"/>
    <lineage>
        <taxon>Bacteria</taxon>
        <taxon>Pseudomonadati</taxon>
        <taxon>Pseudomonadota</taxon>
        <taxon>Gammaproteobacteria</taxon>
        <taxon>Lysobacterales</taxon>
        <taxon>Rhodanobacteraceae</taxon>
        <taxon>Rhodanobacter</taxon>
    </lineage>
</organism>
<dbReference type="InterPro" id="IPR053812">
    <property type="entry name" value="HTH_Sigma70_ECF-like"/>
</dbReference>
<dbReference type="RefSeq" id="WP_175481501.1">
    <property type="nucleotide sequence ID" value="NZ_FOSR01000004.1"/>
</dbReference>
<dbReference type="SUPFAM" id="SSF88659">
    <property type="entry name" value="Sigma3 and sigma4 domains of RNA polymerase sigma factors"/>
    <property type="match status" value="1"/>
</dbReference>
<evidence type="ECO:0000259" key="1">
    <source>
        <dbReference type="Pfam" id="PF07638"/>
    </source>
</evidence>
<accession>A0A1I4AJX0</accession>
<keyword evidence="3" id="KW-1185">Reference proteome</keyword>
<feature type="domain" description="RNA polymerase sigma-70 ECF-like HTH" evidence="1">
    <location>
        <begin position="11"/>
        <end position="190"/>
    </location>
</feature>
<protein>
    <submittedName>
        <fullName evidence="2">RNA polymerase sigma factor, TIGR02999 family</fullName>
    </submittedName>
</protein>
<dbReference type="Pfam" id="PF07638">
    <property type="entry name" value="Sigma70_ECF"/>
    <property type="match status" value="1"/>
</dbReference>
<dbReference type="NCBIfam" id="TIGR02999">
    <property type="entry name" value="Sig-70_X6"/>
    <property type="match status" value="1"/>
</dbReference>
<proteinExistence type="predicted"/>
<evidence type="ECO:0000313" key="3">
    <source>
        <dbReference type="Proteomes" id="UP000198725"/>
    </source>
</evidence>
<dbReference type="Gene3D" id="1.10.10.10">
    <property type="entry name" value="Winged helix-like DNA-binding domain superfamily/Winged helix DNA-binding domain"/>
    <property type="match status" value="1"/>
</dbReference>
<evidence type="ECO:0000313" key="2">
    <source>
        <dbReference type="EMBL" id="SFK56654.1"/>
    </source>
</evidence>
<reference evidence="3" key="1">
    <citation type="submission" date="2016-10" db="EMBL/GenBank/DDBJ databases">
        <authorList>
            <person name="Varghese N."/>
            <person name="Submissions S."/>
        </authorList>
    </citation>
    <scope>NUCLEOTIDE SEQUENCE [LARGE SCALE GENOMIC DNA]</scope>
    <source>
        <strain evidence="3">MO64</strain>
    </source>
</reference>
<sequence>MTSSDKTPPLTEWLHEWQQSGNDRLDDRLLEVLYDELRRVAVQRLAHESQAAITPTELVHETWLRLKPPNTPIVDRNSFLRIASVAMRHLLVDQARERLSQKRYGVMQTLTVSLAENGAQQRALDDTQLLDLDRALDALASGHPRVAEAVVLRAFAGLDLHELAGALCISLATAKRDLAFGRAWLAATLREPT</sequence>
<dbReference type="InterPro" id="IPR013324">
    <property type="entry name" value="RNA_pol_sigma_r3/r4-like"/>
</dbReference>
<dbReference type="Proteomes" id="UP000198725">
    <property type="component" value="Unassembled WGS sequence"/>
</dbReference>
<dbReference type="InterPro" id="IPR011517">
    <property type="entry name" value="RNA_pol_sigma70_ECF-like"/>
</dbReference>
<gene>
    <name evidence="2" type="ORF">SAMN05192579_1045</name>
</gene>
<dbReference type="InterPro" id="IPR036388">
    <property type="entry name" value="WH-like_DNA-bd_sf"/>
</dbReference>
<dbReference type="EMBL" id="FOSR01000004">
    <property type="protein sequence ID" value="SFK56654.1"/>
    <property type="molecule type" value="Genomic_DNA"/>
</dbReference>
<name>A0A1I4AJX0_9GAMM</name>